<organism evidence="8 9">
    <name type="scientific">Acetobacterium paludosum</name>
    <dbReference type="NCBI Taxonomy" id="52693"/>
    <lineage>
        <taxon>Bacteria</taxon>
        <taxon>Bacillati</taxon>
        <taxon>Bacillota</taxon>
        <taxon>Clostridia</taxon>
        <taxon>Eubacteriales</taxon>
        <taxon>Eubacteriaceae</taxon>
        <taxon>Acetobacterium</taxon>
    </lineage>
</organism>
<dbReference type="InterPro" id="IPR011109">
    <property type="entry name" value="DNA_bind_recombinase_dom"/>
</dbReference>
<dbReference type="InterPro" id="IPR050639">
    <property type="entry name" value="SSR_resolvase"/>
</dbReference>
<evidence type="ECO:0000259" key="6">
    <source>
        <dbReference type="PROSITE" id="PS51736"/>
    </source>
</evidence>
<evidence type="ECO:0000313" key="9">
    <source>
        <dbReference type="Proteomes" id="UP000616595"/>
    </source>
</evidence>
<dbReference type="InterPro" id="IPR038109">
    <property type="entry name" value="DNA_bind_recomb_sf"/>
</dbReference>
<keyword evidence="1" id="KW-0229">DNA integration</keyword>
<evidence type="ECO:0000256" key="5">
    <source>
        <dbReference type="PROSITE-ProRule" id="PRU10137"/>
    </source>
</evidence>
<dbReference type="Gene3D" id="3.90.1750.20">
    <property type="entry name" value="Putative Large Serine Recombinase, Chain B, Domain 2"/>
    <property type="match status" value="1"/>
</dbReference>
<dbReference type="AlphaFoldDB" id="A0A923KYB6"/>
<dbReference type="Pfam" id="PF07508">
    <property type="entry name" value="Recombinase"/>
    <property type="match status" value="1"/>
</dbReference>
<evidence type="ECO:0000256" key="4">
    <source>
        <dbReference type="PIRSR" id="PIRSR606118-50"/>
    </source>
</evidence>
<dbReference type="GO" id="GO:0015074">
    <property type="term" value="P:DNA integration"/>
    <property type="evidence" value="ECO:0007669"/>
    <property type="project" value="UniProtKB-KW"/>
</dbReference>
<evidence type="ECO:0000259" key="7">
    <source>
        <dbReference type="PROSITE" id="PS51737"/>
    </source>
</evidence>
<comment type="caution">
    <text evidence="8">The sequence shown here is derived from an EMBL/GenBank/DDBJ whole genome shotgun (WGS) entry which is preliminary data.</text>
</comment>
<dbReference type="PROSITE" id="PS00397">
    <property type="entry name" value="RECOMBINASES_1"/>
    <property type="match status" value="1"/>
</dbReference>
<dbReference type="CDD" id="cd00338">
    <property type="entry name" value="Ser_Recombinase"/>
    <property type="match status" value="1"/>
</dbReference>
<evidence type="ECO:0000256" key="3">
    <source>
        <dbReference type="ARBA" id="ARBA00023172"/>
    </source>
</evidence>
<accession>A0A923KYB6</accession>
<protein>
    <submittedName>
        <fullName evidence="8">Recombinase family protein</fullName>
    </submittedName>
</protein>
<proteinExistence type="predicted"/>
<dbReference type="SUPFAM" id="SSF53041">
    <property type="entry name" value="Resolvase-like"/>
    <property type="match status" value="1"/>
</dbReference>
<gene>
    <name evidence="8" type="ORF">GH810_14190</name>
</gene>
<evidence type="ECO:0000256" key="1">
    <source>
        <dbReference type="ARBA" id="ARBA00022908"/>
    </source>
</evidence>
<dbReference type="PROSITE" id="PS51736">
    <property type="entry name" value="RECOMBINASES_3"/>
    <property type="match status" value="1"/>
</dbReference>
<evidence type="ECO:0000313" key="8">
    <source>
        <dbReference type="EMBL" id="MBC3889461.1"/>
    </source>
</evidence>
<feature type="domain" description="Resolvase/invertase-type recombinase catalytic" evidence="6">
    <location>
        <begin position="5"/>
        <end position="152"/>
    </location>
</feature>
<feature type="domain" description="Recombinase" evidence="7">
    <location>
        <begin position="160"/>
        <end position="280"/>
    </location>
</feature>
<sequence length="638" mass="73822">MQDKKAALYVRVSTSMQIDKDSLPFQRDELVNYAKYALNIDDYEIFEDAGFSAKNTDRPKYQEMMARVRRCEFSHIIVWKIDRISRNLIDFCEMYEEIKKYDTAFISKNEQFDTSSAMGEAMLKIILVFAELERKLTGERVLSVMIDRASRGMWNGANPPLGFDMNKDLDYPVVNEEEAKLIRYIYDLYEETKSSYKVSRYLYDNNFKTKRGGNWGSKAVVDILRNPFYVGTYRYNYRASARGKKKNEDEWVEVEDNHPAIIDKEQFIRVQGIMDSNFRGNSQEQRKNWKIHIFSKIIFCGNCGRIYISSAGLKRLDGITPSRYYCTGIASGGKCTGTIGDVTLVPFIFNYLANYCELTERITPQIRNSTIEKVLLSGIPFLNVQSIDAKSIELTKKYLCIPLGSKEYKKQNSSIRKTTQPPRNSISDEIKKYETALNRLEELFLFSEETMSQKDFLIKKKQFQEKILGLKSKEKNEHIESVSQPNIDHEIFIHSIIVLRDILLNKKITFTLESLIENISIETLHQIVHDLISKIVVKDNTVQSIAFRNGLVHSFIYKPDSTNKAISNIDVFLDKHQVSILSHVKKYGSIDRKTVRTITGCDSTVSETAIRSLVRRKKLVLMRDGRNKQYILPDDTSN</sequence>
<reference evidence="8" key="2">
    <citation type="submission" date="2020-10" db="EMBL/GenBank/DDBJ databases">
        <title>Comparative genomics of the Acetobacterium genus.</title>
        <authorList>
            <person name="Marshall C."/>
            <person name="May H."/>
            <person name="Norman S."/>
        </authorList>
    </citation>
    <scope>NUCLEOTIDE SEQUENCE</scope>
    <source>
        <strain evidence="8">DER-2019</strain>
    </source>
</reference>
<dbReference type="SMART" id="SM00857">
    <property type="entry name" value="Resolvase"/>
    <property type="match status" value="1"/>
</dbReference>
<dbReference type="EMBL" id="WJBD01000019">
    <property type="protein sequence ID" value="MBC3889461.1"/>
    <property type="molecule type" value="Genomic_DNA"/>
</dbReference>
<dbReference type="InterPro" id="IPR036162">
    <property type="entry name" value="Resolvase-like_N_sf"/>
</dbReference>
<dbReference type="PROSITE" id="PS51737">
    <property type="entry name" value="RECOMBINASE_DNA_BIND"/>
    <property type="match status" value="1"/>
</dbReference>
<dbReference type="Pfam" id="PF00239">
    <property type="entry name" value="Resolvase"/>
    <property type="match status" value="1"/>
</dbReference>
<dbReference type="RefSeq" id="WP_148568460.1">
    <property type="nucleotide sequence ID" value="NZ_RXYA01000018.1"/>
</dbReference>
<dbReference type="GO" id="GO:0003677">
    <property type="term" value="F:DNA binding"/>
    <property type="evidence" value="ECO:0007669"/>
    <property type="project" value="UniProtKB-KW"/>
</dbReference>
<keyword evidence="3" id="KW-0233">DNA recombination</keyword>
<dbReference type="PANTHER" id="PTHR30461:SF23">
    <property type="entry name" value="DNA RECOMBINASE-RELATED"/>
    <property type="match status" value="1"/>
</dbReference>
<keyword evidence="9" id="KW-1185">Reference proteome</keyword>
<keyword evidence="2" id="KW-0238">DNA-binding</keyword>
<dbReference type="InterPro" id="IPR006118">
    <property type="entry name" value="Recombinase_CS"/>
</dbReference>
<dbReference type="OrthoDB" id="9781670at2"/>
<name>A0A923KYB6_9FIRM</name>
<reference evidence="8" key="1">
    <citation type="submission" date="2019-10" db="EMBL/GenBank/DDBJ databases">
        <authorList>
            <person name="Ross D.E."/>
            <person name="Gulliver D."/>
        </authorList>
    </citation>
    <scope>NUCLEOTIDE SEQUENCE</scope>
    <source>
        <strain evidence="8">DER-2019</strain>
    </source>
</reference>
<dbReference type="GO" id="GO:0000150">
    <property type="term" value="F:DNA strand exchange activity"/>
    <property type="evidence" value="ECO:0007669"/>
    <property type="project" value="InterPro"/>
</dbReference>
<dbReference type="PANTHER" id="PTHR30461">
    <property type="entry name" value="DNA-INVERTASE FROM LAMBDOID PROPHAGE"/>
    <property type="match status" value="1"/>
</dbReference>
<feature type="active site" description="O-(5'-phospho-DNA)-serine intermediate" evidence="4 5">
    <location>
        <position position="13"/>
    </location>
</feature>
<dbReference type="Gene3D" id="3.40.50.1390">
    <property type="entry name" value="Resolvase, N-terminal catalytic domain"/>
    <property type="match status" value="1"/>
</dbReference>
<dbReference type="Proteomes" id="UP000616595">
    <property type="component" value="Unassembled WGS sequence"/>
</dbReference>
<dbReference type="InterPro" id="IPR006119">
    <property type="entry name" value="Resolv_N"/>
</dbReference>
<evidence type="ECO:0000256" key="2">
    <source>
        <dbReference type="ARBA" id="ARBA00023125"/>
    </source>
</evidence>